<dbReference type="Pfam" id="PF00581">
    <property type="entry name" value="Rhodanese"/>
    <property type="match status" value="2"/>
</dbReference>
<feature type="domain" description="Rhodanese" evidence="3">
    <location>
        <begin position="184"/>
        <end position="297"/>
    </location>
</feature>
<dbReference type="CDD" id="cd01448">
    <property type="entry name" value="TST_Repeat_1"/>
    <property type="match status" value="1"/>
</dbReference>
<reference evidence="4 5" key="1">
    <citation type="submission" date="2019-06" db="EMBL/GenBank/DDBJ databases">
        <title>Sorghum-associated microbial communities from plants grown in Nebraska, USA.</title>
        <authorList>
            <person name="Schachtman D."/>
        </authorList>
    </citation>
    <scope>NUCLEOTIDE SEQUENCE [LARGE SCALE GENOMIC DNA]</scope>
    <source>
        <strain evidence="4 5">T529</strain>
    </source>
</reference>
<dbReference type="PROSITE" id="PS50206">
    <property type="entry name" value="RHODANESE_3"/>
    <property type="match status" value="2"/>
</dbReference>
<dbReference type="RefSeq" id="WP_145741714.1">
    <property type="nucleotide sequence ID" value="NZ_VIVL01000002.1"/>
</dbReference>
<dbReference type="EMBL" id="VIVL01000002">
    <property type="protein sequence ID" value="TWD89004.1"/>
    <property type="molecule type" value="Genomic_DNA"/>
</dbReference>
<evidence type="ECO:0000313" key="5">
    <source>
        <dbReference type="Proteomes" id="UP000319722"/>
    </source>
</evidence>
<feature type="domain" description="Rhodanese" evidence="3">
    <location>
        <begin position="17"/>
        <end position="153"/>
    </location>
</feature>
<dbReference type="InterPro" id="IPR045078">
    <property type="entry name" value="TST/MPST-like"/>
</dbReference>
<dbReference type="CDD" id="cd01449">
    <property type="entry name" value="TST_Repeat_2"/>
    <property type="match status" value="1"/>
</dbReference>
<name>A0A561CD05_9BURK</name>
<keyword evidence="1 4" id="KW-0808">Transferase</keyword>
<dbReference type="SUPFAM" id="SSF52821">
    <property type="entry name" value="Rhodanese/Cell cycle control phosphatase"/>
    <property type="match status" value="2"/>
</dbReference>
<dbReference type="InterPro" id="IPR036873">
    <property type="entry name" value="Rhodanese-like_dom_sf"/>
</dbReference>
<proteinExistence type="predicted"/>
<evidence type="ECO:0000259" key="3">
    <source>
        <dbReference type="PROSITE" id="PS50206"/>
    </source>
</evidence>
<gene>
    <name evidence="4" type="ORF">FB547_102710</name>
</gene>
<evidence type="ECO:0000313" key="4">
    <source>
        <dbReference type="EMBL" id="TWD89004.1"/>
    </source>
</evidence>
<evidence type="ECO:0000256" key="2">
    <source>
        <dbReference type="ARBA" id="ARBA00022737"/>
    </source>
</evidence>
<dbReference type="GO" id="GO:0004792">
    <property type="term" value="F:thiosulfate-cyanide sulfurtransferase activity"/>
    <property type="evidence" value="ECO:0007669"/>
    <property type="project" value="TreeGrafter"/>
</dbReference>
<dbReference type="Gene3D" id="3.40.250.10">
    <property type="entry name" value="Rhodanese-like domain"/>
    <property type="match status" value="2"/>
</dbReference>
<sequence length="302" mass="32205">MYTTLLSVEQLQQLQSGDAPHMVFDCSFDLMKPEAGAQQYAAAHIPGAVYANLDTDLSAKHGVPGAQGDVVIAQEDGVPASGGRHPLPSREKFAAWLSSIGFSNDMQAVVYDRNGANYCGRLWWMLKWMGHDAVAVLDGGLQAWQAAGGEVTNREEPAHFQSNFVMGEPLVELVTTDVVARRLGQPDQNLIDARAAARYRGEVEPLDPIAGHIPGAVNRPFAENLGPDGKFKPASQLRAEFEALLAGRDPATVVHHCGSGVSAVPNLLAMQIAGLGTTALYAGSWSEWSNTPGLPTRQGAEP</sequence>
<keyword evidence="2" id="KW-0677">Repeat</keyword>
<dbReference type="InterPro" id="IPR001763">
    <property type="entry name" value="Rhodanese-like_dom"/>
</dbReference>
<dbReference type="PANTHER" id="PTHR11364">
    <property type="entry name" value="THIOSULFATE SULFERTANSFERASE"/>
    <property type="match status" value="1"/>
</dbReference>
<keyword evidence="4" id="KW-0670">Pyruvate</keyword>
<dbReference type="SMART" id="SM00450">
    <property type="entry name" value="RHOD"/>
    <property type="match status" value="2"/>
</dbReference>
<dbReference type="PANTHER" id="PTHR11364:SF27">
    <property type="entry name" value="SULFURTRANSFERASE"/>
    <property type="match status" value="1"/>
</dbReference>
<evidence type="ECO:0000256" key="1">
    <source>
        <dbReference type="ARBA" id="ARBA00022679"/>
    </source>
</evidence>
<comment type="caution">
    <text evidence="4">The sequence shown here is derived from an EMBL/GenBank/DDBJ whole genome shotgun (WGS) entry which is preliminary data.</text>
</comment>
<dbReference type="OrthoDB" id="9781034at2"/>
<dbReference type="Proteomes" id="UP000319722">
    <property type="component" value="Unassembled WGS sequence"/>
</dbReference>
<dbReference type="AlphaFoldDB" id="A0A561CD05"/>
<accession>A0A561CD05</accession>
<organism evidence="4 5">
    <name type="scientific">Variovorax beijingensis</name>
    <dbReference type="NCBI Taxonomy" id="2496117"/>
    <lineage>
        <taxon>Bacteria</taxon>
        <taxon>Pseudomonadati</taxon>
        <taxon>Pseudomonadota</taxon>
        <taxon>Betaproteobacteria</taxon>
        <taxon>Burkholderiales</taxon>
        <taxon>Comamonadaceae</taxon>
        <taxon>Variovorax</taxon>
    </lineage>
</organism>
<protein>
    <submittedName>
        <fullName evidence="4">Thiosulfate/3-mercaptopyruvate sulfurtransferase</fullName>
    </submittedName>
</protein>